<dbReference type="EMBL" id="JAOTEM010000001">
    <property type="protein sequence ID" value="MCU7616610.1"/>
    <property type="molecule type" value="Genomic_DNA"/>
</dbReference>
<name>A0ABT2W7E1_9FLAO</name>
<reference evidence="3" key="1">
    <citation type="submission" date="2023-07" db="EMBL/GenBank/DDBJ databases">
        <title>Chryseobacterium sp. strain PBS4-4 Genome sequencing and assembly.</title>
        <authorList>
            <person name="Jung Y."/>
        </authorList>
    </citation>
    <scope>NUCLEOTIDE SEQUENCE [LARGE SCALE GENOMIC DNA]</scope>
    <source>
        <strain evidence="3">PBS4-4</strain>
    </source>
</reference>
<sequence>MKKLLKITTTFAIVLFSQNAFSQEKENIPQENLLNLFAENTKRNIKEKTITYDGKVNYRSKFISFDDAEKVVIDEKTSTMKIFNCKNFKIIEVKTLTKPAKKENDFIIYNYKENTLTL</sequence>
<protein>
    <submittedName>
        <fullName evidence="2">Uncharacterized protein</fullName>
    </submittedName>
</protein>
<dbReference type="RefSeq" id="WP_263002049.1">
    <property type="nucleotide sequence ID" value="NZ_JAOTEM010000001.1"/>
</dbReference>
<evidence type="ECO:0000313" key="2">
    <source>
        <dbReference type="EMBL" id="MCU7616610.1"/>
    </source>
</evidence>
<dbReference type="Proteomes" id="UP001208649">
    <property type="component" value="Unassembled WGS sequence"/>
</dbReference>
<gene>
    <name evidence="2" type="ORF">NZ698_05325</name>
</gene>
<keyword evidence="3" id="KW-1185">Reference proteome</keyword>
<organism evidence="2 3">
    <name type="scientific">Chryseobacterium edaphi</name>
    <dbReference type="NCBI Taxonomy" id="2976532"/>
    <lineage>
        <taxon>Bacteria</taxon>
        <taxon>Pseudomonadati</taxon>
        <taxon>Bacteroidota</taxon>
        <taxon>Flavobacteriia</taxon>
        <taxon>Flavobacteriales</taxon>
        <taxon>Weeksellaceae</taxon>
        <taxon>Chryseobacterium group</taxon>
        <taxon>Chryseobacterium</taxon>
    </lineage>
</organism>
<evidence type="ECO:0000313" key="3">
    <source>
        <dbReference type="Proteomes" id="UP001208649"/>
    </source>
</evidence>
<proteinExistence type="predicted"/>
<keyword evidence="1" id="KW-0732">Signal</keyword>
<evidence type="ECO:0000256" key="1">
    <source>
        <dbReference type="SAM" id="SignalP"/>
    </source>
</evidence>
<comment type="caution">
    <text evidence="2">The sequence shown here is derived from an EMBL/GenBank/DDBJ whole genome shotgun (WGS) entry which is preliminary data.</text>
</comment>
<feature type="signal peptide" evidence="1">
    <location>
        <begin position="1"/>
        <end position="22"/>
    </location>
</feature>
<feature type="chain" id="PRO_5045878539" evidence="1">
    <location>
        <begin position="23"/>
        <end position="118"/>
    </location>
</feature>
<accession>A0ABT2W7E1</accession>